<dbReference type="InterPro" id="IPR005119">
    <property type="entry name" value="LysR_subst-bd"/>
</dbReference>
<dbReference type="Gene3D" id="3.40.190.290">
    <property type="match status" value="1"/>
</dbReference>
<evidence type="ECO:0000313" key="7">
    <source>
        <dbReference type="Proteomes" id="UP000489961"/>
    </source>
</evidence>
<dbReference type="PANTHER" id="PTHR30579">
    <property type="entry name" value="TRANSCRIPTIONAL REGULATOR"/>
    <property type="match status" value="1"/>
</dbReference>
<dbReference type="GO" id="GO:0003677">
    <property type="term" value="F:DNA binding"/>
    <property type="evidence" value="ECO:0007669"/>
    <property type="project" value="UniProtKB-KW"/>
</dbReference>
<evidence type="ECO:0000256" key="1">
    <source>
        <dbReference type="ARBA" id="ARBA00009437"/>
    </source>
</evidence>
<evidence type="ECO:0000256" key="2">
    <source>
        <dbReference type="ARBA" id="ARBA00023015"/>
    </source>
</evidence>
<dbReference type="AlphaFoldDB" id="A0A811G8Y2"/>
<dbReference type="InterPro" id="IPR050176">
    <property type="entry name" value="LTTR"/>
</dbReference>
<dbReference type="Pfam" id="PF03466">
    <property type="entry name" value="LysR_substrate"/>
    <property type="match status" value="1"/>
</dbReference>
<keyword evidence="2" id="KW-0805">Transcription regulation</keyword>
<proteinExistence type="inferred from homology"/>
<keyword evidence="4" id="KW-0804">Transcription</keyword>
<dbReference type="InterPro" id="IPR017685">
    <property type="entry name" value="ArgP"/>
</dbReference>
<dbReference type="Gene3D" id="1.10.10.10">
    <property type="entry name" value="Winged helix-like DNA-binding domain superfamily/Winged helix DNA-binding domain"/>
    <property type="match status" value="1"/>
</dbReference>
<comment type="similarity">
    <text evidence="1">Belongs to the LysR transcriptional regulatory family.</text>
</comment>
<dbReference type="NCBIfam" id="NF009888">
    <property type="entry name" value="PRK13348.1"/>
    <property type="match status" value="1"/>
</dbReference>
<organism evidence="6 7">
    <name type="scientific">Acinetobacter bouvetii</name>
    <dbReference type="NCBI Taxonomy" id="202951"/>
    <lineage>
        <taxon>Bacteria</taxon>
        <taxon>Pseudomonadati</taxon>
        <taxon>Pseudomonadota</taxon>
        <taxon>Gammaproteobacteria</taxon>
        <taxon>Moraxellales</taxon>
        <taxon>Moraxellaceae</taxon>
        <taxon>Acinetobacter</taxon>
    </lineage>
</organism>
<evidence type="ECO:0000313" key="6">
    <source>
        <dbReference type="EMBL" id="CAB1211103.1"/>
    </source>
</evidence>
<dbReference type="Proteomes" id="UP000489961">
    <property type="component" value="Unassembled WGS sequence"/>
</dbReference>
<name>A0A811G8Y2_9GAMM</name>
<evidence type="ECO:0000259" key="5">
    <source>
        <dbReference type="PROSITE" id="PS50931"/>
    </source>
</evidence>
<gene>
    <name evidence="6" type="primary">iciA</name>
    <name evidence="6" type="ORF">SFB21_0898</name>
</gene>
<dbReference type="InterPro" id="IPR036390">
    <property type="entry name" value="WH_DNA-bd_sf"/>
</dbReference>
<comment type="caution">
    <text evidence="6">The sequence shown here is derived from an EMBL/GenBank/DDBJ whole genome shotgun (WGS) entry which is preliminary data.</text>
</comment>
<dbReference type="SUPFAM" id="SSF53850">
    <property type="entry name" value="Periplasmic binding protein-like II"/>
    <property type="match status" value="1"/>
</dbReference>
<dbReference type="Pfam" id="PF00126">
    <property type="entry name" value="HTH_1"/>
    <property type="match status" value="1"/>
</dbReference>
<protein>
    <submittedName>
        <fullName evidence="6">Chromosome initiation inhibitor</fullName>
    </submittedName>
</protein>
<evidence type="ECO:0000256" key="4">
    <source>
        <dbReference type="ARBA" id="ARBA00023163"/>
    </source>
</evidence>
<dbReference type="SUPFAM" id="SSF46785">
    <property type="entry name" value="Winged helix' DNA-binding domain"/>
    <property type="match status" value="1"/>
</dbReference>
<dbReference type="RefSeq" id="WP_174558848.1">
    <property type="nucleotide sequence ID" value="NZ_CADDTS010000015.1"/>
</dbReference>
<evidence type="ECO:0000256" key="3">
    <source>
        <dbReference type="ARBA" id="ARBA00023125"/>
    </source>
</evidence>
<dbReference type="NCBIfam" id="NF002964">
    <property type="entry name" value="PRK03635.1"/>
    <property type="match status" value="1"/>
</dbReference>
<reference evidence="6 7" key="1">
    <citation type="submission" date="2020-02" db="EMBL/GenBank/DDBJ databases">
        <authorList>
            <person name="Chaudhuri R."/>
        </authorList>
    </citation>
    <scope>NUCLEOTIDE SEQUENCE [LARGE SCALE GENOMIC DNA]</scope>
    <source>
        <strain evidence="6">SFB21</strain>
    </source>
</reference>
<dbReference type="InterPro" id="IPR000847">
    <property type="entry name" value="LysR_HTH_N"/>
</dbReference>
<keyword evidence="3" id="KW-0238">DNA-binding</keyword>
<dbReference type="InterPro" id="IPR036388">
    <property type="entry name" value="WH-like_DNA-bd_sf"/>
</dbReference>
<accession>A0A811G8Y2</accession>
<dbReference type="PANTHER" id="PTHR30579:SF2">
    <property type="entry name" value="HTH-TYPE TRANSCRIPTIONAL REGULATOR ARGP"/>
    <property type="match status" value="1"/>
</dbReference>
<dbReference type="PROSITE" id="PS50931">
    <property type="entry name" value="HTH_LYSR"/>
    <property type="match status" value="1"/>
</dbReference>
<dbReference type="EMBL" id="CADDTS010000015">
    <property type="protein sequence ID" value="CAB1211103.1"/>
    <property type="molecule type" value="Genomic_DNA"/>
</dbReference>
<feature type="domain" description="HTH lysR-type" evidence="5">
    <location>
        <begin position="3"/>
        <end position="59"/>
    </location>
</feature>
<dbReference type="GO" id="GO:0003700">
    <property type="term" value="F:DNA-binding transcription factor activity"/>
    <property type="evidence" value="ECO:0007669"/>
    <property type="project" value="InterPro"/>
</dbReference>
<dbReference type="NCBIfam" id="TIGR03298">
    <property type="entry name" value="argP"/>
    <property type="match status" value="1"/>
</dbReference>
<sequence>MLLNSKQCDAFFAVAETGSFDAAAQVLNITASAVTLRVQSLEKSLGQLLIVRERPCRITQAGQALLTYLEHRKRLEQQLIQDFNTQAKSDGFYALRIATNADSLATWLLPTLASTLIDHQITLQLQVADQSQTHQLLEAGKVSACISTQSNAMNGCVAHKIGQMNYRMVATPDFNQRWFSSGFNRENIRKAPAVMYNEQDHLHSDVILQHFGLSRQCYPFHLIPSSNTFAEAILQGLGFGLVPDYQIGDCLKHGELVELLPAHPSEVTLYWHHWKQQPEALQQLTKVLIKQAAEVMN</sequence>